<feature type="transmembrane region" description="Helical" evidence="7">
    <location>
        <begin position="83"/>
        <end position="104"/>
    </location>
</feature>
<dbReference type="Gene3D" id="3.10.20.320">
    <property type="entry name" value="Putative peptidoglycan bound protein (lpxtg motif)"/>
    <property type="match status" value="1"/>
</dbReference>
<feature type="domain" description="Gram-positive cocci surface proteins LPxTG" evidence="8">
    <location>
        <begin position="69"/>
        <end position="109"/>
    </location>
</feature>
<evidence type="ECO:0000256" key="7">
    <source>
        <dbReference type="SAM" id="Phobius"/>
    </source>
</evidence>
<keyword evidence="3" id="KW-0732">Signal</keyword>
<evidence type="ECO:0000259" key="8">
    <source>
        <dbReference type="Pfam" id="PF00746"/>
    </source>
</evidence>
<evidence type="ECO:0000256" key="6">
    <source>
        <dbReference type="SAM" id="MobiDB-lite"/>
    </source>
</evidence>
<proteinExistence type="predicted"/>
<keyword evidence="1" id="KW-0134">Cell wall</keyword>
<keyword evidence="7" id="KW-1133">Transmembrane helix</keyword>
<keyword evidence="2" id="KW-0964">Secreted</keyword>
<evidence type="ECO:0000256" key="2">
    <source>
        <dbReference type="ARBA" id="ARBA00022525"/>
    </source>
</evidence>
<comment type="caution">
    <text evidence="10">The sequence shown here is derived from an EMBL/GenBank/DDBJ whole genome shotgun (WGS) entry which is preliminary data.</text>
</comment>
<keyword evidence="7" id="KW-0812">Transmembrane</keyword>
<feature type="domain" description="MucBP" evidence="9">
    <location>
        <begin position="2"/>
        <end position="58"/>
    </location>
</feature>
<organism evidence="10 11">
    <name type="scientific">Enterococcus entomosocium</name>
    <dbReference type="NCBI Taxonomy" id="3034352"/>
    <lineage>
        <taxon>Bacteria</taxon>
        <taxon>Bacillati</taxon>
        <taxon>Bacillota</taxon>
        <taxon>Bacilli</taxon>
        <taxon>Lactobacillales</taxon>
        <taxon>Enterococcaceae</taxon>
        <taxon>Enterococcus</taxon>
    </lineage>
</organism>
<dbReference type="InterPro" id="IPR019931">
    <property type="entry name" value="LPXTG_anchor"/>
</dbReference>
<dbReference type="NCBIfam" id="TIGR01167">
    <property type="entry name" value="LPXTG_anchor"/>
    <property type="match status" value="1"/>
</dbReference>
<evidence type="ECO:0000313" key="10">
    <source>
        <dbReference type="EMBL" id="MEW3467362.1"/>
    </source>
</evidence>
<keyword evidence="7" id="KW-0472">Membrane</keyword>
<evidence type="ECO:0000256" key="4">
    <source>
        <dbReference type="ARBA" id="ARBA00022737"/>
    </source>
</evidence>
<keyword evidence="5" id="KW-0572">Peptidoglycan-anchor</keyword>
<evidence type="ECO:0000256" key="5">
    <source>
        <dbReference type="ARBA" id="ARBA00023088"/>
    </source>
</evidence>
<gene>
    <name evidence="10" type="ORF">AB1I55_14785</name>
</gene>
<dbReference type="InterPro" id="IPR009459">
    <property type="entry name" value="MucBP_dom"/>
</dbReference>
<evidence type="ECO:0000256" key="1">
    <source>
        <dbReference type="ARBA" id="ARBA00022512"/>
    </source>
</evidence>
<dbReference type="EMBL" id="JBFDTB010000030">
    <property type="protein sequence ID" value="MEW3467362.1"/>
    <property type="molecule type" value="Genomic_DNA"/>
</dbReference>
<dbReference type="Proteomes" id="UP001554047">
    <property type="component" value="Unassembled WGS sequence"/>
</dbReference>
<feature type="region of interest" description="Disordered" evidence="6">
    <location>
        <begin position="1"/>
        <end position="23"/>
    </location>
</feature>
<evidence type="ECO:0000259" key="9">
    <source>
        <dbReference type="Pfam" id="PF06458"/>
    </source>
</evidence>
<name>A0ABV3MFZ3_9ENTE</name>
<sequence>MRYQDSEGNQLAEPSILSGKIGLPYDSEPKEIPGWYVVETPENASGICTEDPQEVVYVDELKNPDSKGNNNSSNHLPKTGEQIRGQMIMTTTGAIIIALTFVIVKKRKKDRQ</sequence>
<reference evidence="10 11" key="1">
    <citation type="submission" date="2024-05" db="EMBL/GenBank/DDBJ databases">
        <title>Human gut microbiome strain richness.</title>
        <authorList>
            <person name="Chen-Liaw A."/>
        </authorList>
    </citation>
    <scope>NUCLEOTIDE SEQUENCE [LARGE SCALE GENOMIC DNA]</scope>
    <source>
        <strain evidence="10 11">J1100102st1_G3_J1100102_180507</strain>
    </source>
</reference>
<dbReference type="Pfam" id="PF06458">
    <property type="entry name" value="MucBP"/>
    <property type="match status" value="1"/>
</dbReference>
<evidence type="ECO:0000313" key="11">
    <source>
        <dbReference type="Proteomes" id="UP001554047"/>
    </source>
</evidence>
<dbReference type="RefSeq" id="WP_366950499.1">
    <property type="nucleotide sequence ID" value="NZ_JBFDTA010000014.1"/>
</dbReference>
<protein>
    <submittedName>
        <fullName evidence="10">MucBP domain-containing protein</fullName>
    </submittedName>
</protein>
<evidence type="ECO:0000256" key="3">
    <source>
        <dbReference type="ARBA" id="ARBA00022729"/>
    </source>
</evidence>
<keyword evidence="11" id="KW-1185">Reference proteome</keyword>
<keyword evidence="4" id="KW-0677">Repeat</keyword>
<accession>A0ABV3MFZ3</accession>
<dbReference type="Pfam" id="PF00746">
    <property type="entry name" value="Gram_pos_anchor"/>
    <property type="match status" value="1"/>
</dbReference>